<gene>
    <name evidence="1" type="ORF">CTRU02_214747</name>
</gene>
<name>A0ACC3YFQ3_COLTU</name>
<evidence type="ECO:0000313" key="2">
    <source>
        <dbReference type="Proteomes" id="UP000805649"/>
    </source>
</evidence>
<proteinExistence type="predicted"/>
<keyword evidence="2" id="KW-1185">Reference proteome</keyword>
<protein>
    <submittedName>
        <fullName evidence="1">MFS multidrug transporter</fullName>
    </submittedName>
</protein>
<accession>A0ACC3YFQ3</accession>
<dbReference type="Proteomes" id="UP000805649">
    <property type="component" value="Unassembled WGS sequence"/>
</dbReference>
<dbReference type="EMBL" id="VUJX02000011">
    <property type="protein sequence ID" value="KAL0930672.1"/>
    <property type="molecule type" value="Genomic_DNA"/>
</dbReference>
<comment type="caution">
    <text evidence="1">The sequence shown here is derived from an EMBL/GenBank/DDBJ whole genome shotgun (WGS) entry which is preliminary data.</text>
</comment>
<sequence length="560" mass="59904">METSNPPNSAMGSHSTRSKVLMDEKEENNVPEYLQGAKLWLVMAGTSLVVFVQFLDGSILSPAIPNITDEFNSLHDIGWYGSAYFIASTVFQPIAGKVYTFLPTKWSLMAFILLFALGSLICGIADSSMILIVGRAVAGLGGSGLLIGNQTVIAGLAPIEKRPDTKATLHMASNYLANTWVTITVAAPGMLLGPIVGGVITEYSTWRWTVFYMNLPIGFAAILLLAFMRIPEQTTKPPWWEVICHFYRYFDILGCILCAGATTSLLLALNMGGEKIAWNSPTCIGMFVSSGVLFILFCAWNARIGDKALIPASVAKQRVVWSGAATLMFTIGATTVQSYFLPLYFQSVRGKSPMTGALYTLPGLPGQIFFSLLSGFLIGKMGHYLPWAIVGTALHTMACSLMSRFSPTTPTAEWVSSQFLAGCGRGMSLQSPSIAIQAALAQDQISIASSTLTFGMYFGSAIASTAASVTFDSMLRAKVEERFANATVVETILNVGATSFRKSFSGEDLAGILGAYSESIQVVFLLAAGLSALSIPFAWGMGSFKVNVKKSEKGKKAAGA</sequence>
<evidence type="ECO:0000313" key="1">
    <source>
        <dbReference type="EMBL" id="KAL0930672.1"/>
    </source>
</evidence>
<reference evidence="1 2" key="1">
    <citation type="journal article" date="2020" name="Phytopathology">
        <title>Genome Sequence Resources of Colletotrichum truncatum, C. plurivorum, C. musicola, and C. sojae: Four Species Pathogenic to Soybean (Glycine max).</title>
        <authorList>
            <person name="Rogerio F."/>
            <person name="Boufleur T.R."/>
            <person name="Ciampi-Guillardi M."/>
            <person name="Sukno S.A."/>
            <person name="Thon M.R."/>
            <person name="Massola Junior N.S."/>
            <person name="Baroncelli R."/>
        </authorList>
    </citation>
    <scope>NUCLEOTIDE SEQUENCE [LARGE SCALE GENOMIC DNA]</scope>
    <source>
        <strain evidence="1 2">CMES1059</strain>
    </source>
</reference>
<organism evidence="1 2">
    <name type="scientific">Colletotrichum truncatum</name>
    <name type="common">Anthracnose fungus</name>
    <name type="synonym">Colletotrichum capsici</name>
    <dbReference type="NCBI Taxonomy" id="5467"/>
    <lineage>
        <taxon>Eukaryota</taxon>
        <taxon>Fungi</taxon>
        <taxon>Dikarya</taxon>
        <taxon>Ascomycota</taxon>
        <taxon>Pezizomycotina</taxon>
        <taxon>Sordariomycetes</taxon>
        <taxon>Hypocreomycetidae</taxon>
        <taxon>Glomerellales</taxon>
        <taxon>Glomerellaceae</taxon>
        <taxon>Colletotrichum</taxon>
        <taxon>Colletotrichum truncatum species complex</taxon>
    </lineage>
</organism>